<dbReference type="Pfam" id="PF00646">
    <property type="entry name" value="F-box"/>
    <property type="match status" value="1"/>
</dbReference>
<dbReference type="PANTHER" id="PTHR33127:SF69">
    <property type="entry name" value="OS09G0340800 PROTEIN"/>
    <property type="match status" value="1"/>
</dbReference>
<dbReference type="InterPro" id="IPR036047">
    <property type="entry name" value="F-box-like_dom_sf"/>
</dbReference>
<dbReference type="HOGENOM" id="CLU_040246_0_0_1"/>
<sequence length="379" mass="43081">MEAASTSHERDWSSLPFDMLTEILDRLRRSSHPSFASTCRHWRFAVPRFYPAWITPLLLSATDDVGGGSTTRIRYYSPYHHKNFQVADTLDCPGAKICCSVGPRLTLCLHKLILQADLVTGDIIELPETPCYTYDSIICDGNTGDMFCVSESLSQRLDVTHAFQNDEGEWGEWHETEFNVTPEHPISEGSNPVVHNGLLYILSEDGRLAVYDPCKHDEGLKVLDKPESFGVESTTVDGHLFESDQGELMVALVGYRGAPIHVLKLNEETMEWEKMESLEGRALFTGTLTTMMMRKPKLKWMQNKIFLPRLYDWPETIHVDLVTKDGETAFVPKLHSANTMEDTYGVHLCSYELGQQQEAREFWGTERVEYSIWVDFGGN</sequence>
<evidence type="ECO:0000259" key="1">
    <source>
        <dbReference type="Pfam" id="PF00646"/>
    </source>
</evidence>
<feature type="domain" description="F-box" evidence="1">
    <location>
        <begin position="12"/>
        <end position="46"/>
    </location>
</feature>
<evidence type="ECO:0000259" key="2">
    <source>
        <dbReference type="Pfam" id="PF03478"/>
    </source>
</evidence>
<dbReference type="PANTHER" id="PTHR33127">
    <property type="entry name" value="TRANSMEMBRANE PROTEIN"/>
    <property type="match status" value="1"/>
</dbReference>
<dbReference type="EnsemblPlants" id="OMERI03G02770.1">
    <property type="protein sequence ID" value="OMERI03G02770.1"/>
    <property type="gene ID" value="OMERI03G02770"/>
</dbReference>
<evidence type="ECO:0000313" key="3">
    <source>
        <dbReference type="EnsemblPlants" id="OMERI03G02770.1"/>
    </source>
</evidence>
<dbReference type="Gramene" id="OMERI03G02770.1">
    <property type="protein sequence ID" value="OMERI03G02770.1"/>
    <property type="gene ID" value="OMERI03G02770"/>
</dbReference>
<accession>A0A0E0CUU6</accession>
<protein>
    <submittedName>
        <fullName evidence="3">Uncharacterized protein</fullName>
    </submittedName>
</protein>
<reference evidence="3" key="1">
    <citation type="submission" date="2015-04" db="UniProtKB">
        <authorList>
            <consortium name="EnsemblPlants"/>
        </authorList>
    </citation>
    <scope>IDENTIFICATION</scope>
</reference>
<dbReference type="InterPro" id="IPR001810">
    <property type="entry name" value="F-box_dom"/>
</dbReference>
<dbReference type="STRING" id="40149.A0A0E0CUU6"/>
<keyword evidence="4" id="KW-1185">Reference proteome</keyword>
<proteinExistence type="predicted"/>
<name>A0A0E0CUU6_9ORYZ</name>
<evidence type="ECO:0000313" key="4">
    <source>
        <dbReference type="Proteomes" id="UP000008021"/>
    </source>
</evidence>
<dbReference type="eggNOG" id="ENOG502R53P">
    <property type="taxonomic scope" value="Eukaryota"/>
</dbReference>
<organism evidence="3">
    <name type="scientific">Oryza meridionalis</name>
    <dbReference type="NCBI Taxonomy" id="40149"/>
    <lineage>
        <taxon>Eukaryota</taxon>
        <taxon>Viridiplantae</taxon>
        <taxon>Streptophyta</taxon>
        <taxon>Embryophyta</taxon>
        <taxon>Tracheophyta</taxon>
        <taxon>Spermatophyta</taxon>
        <taxon>Magnoliopsida</taxon>
        <taxon>Liliopsida</taxon>
        <taxon>Poales</taxon>
        <taxon>Poaceae</taxon>
        <taxon>BOP clade</taxon>
        <taxon>Oryzoideae</taxon>
        <taxon>Oryzeae</taxon>
        <taxon>Oryzinae</taxon>
        <taxon>Oryza</taxon>
    </lineage>
</organism>
<dbReference type="InterPro" id="IPR005174">
    <property type="entry name" value="KIB1-4_b-propeller"/>
</dbReference>
<dbReference type="Proteomes" id="UP000008021">
    <property type="component" value="Chromosome 3"/>
</dbReference>
<dbReference type="SUPFAM" id="SSF81383">
    <property type="entry name" value="F-box domain"/>
    <property type="match status" value="1"/>
</dbReference>
<dbReference type="Gene3D" id="1.20.1280.50">
    <property type="match status" value="1"/>
</dbReference>
<feature type="domain" description="KIB1-4 beta-propeller" evidence="2">
    <location>
        <begin position="94"/>
        <end position="308"/>
    </location>
</feature>
<dbReference type="AlphaFoldDB" id="A0A0E0CUU6"/>
<reference evidence="3" key="2">
    <citation type="submission" date="2018-05" db="EMBL/GenBank/DDBJ databases">
        <title>OmerRS3 (Oryza meridionalis Reference Sequence Version 3).</title>
        <authorList>
            <person name="Zhang J."/>
            <person name="Kudrna D."/>
            <person name="Lee S."/>
            <person name="Talag J."/>
            <person name="Welchert J."/>
            <person name="Wing R.A."/>
        </authorList>
    </citation>
    <scope>NUCLEOTIDE SEQUENCE [LARGE SCALE GENOMIC DNA]</scope>
    <source>
        <strain evidence="3">cv. OR44</strain>
    </source>
</reference>
<dbReference type="Pfam" id="PF03478">
    <property type="entry name" value="Beta-prop_KIB1-4"/>
    <property type="match status" value="1"/>
</dbReference>